<keyword evidence="1" id="KW-0472">Membrane</keyword>
<proteinExistence type="predicted"/>
<organism evidence="3">
    <name type="scientific">Sediminibacterium sp. KACHI17</name>
    <dbReference type="NCBI Taxonomy" id="1751071"/>
    <lineage>
        <taxon>Bacteria</taxon>
        <taxon>Pseudomonadati</taxon>
        <taxon>Bacteroidota</taxon>
        <taxon>Chitinophagia</taxon>
        <taxon>Chitinophagales</taxon>
        <taxon>Chitinophagaceae</taxon>
        <taxon>Sediminibacterium</taxon>
    </lineage>
</organism>
<keyword evidence="3" id="KW-0418">Kinase</keyword>
<keyword evidence="3" id="KW-0808">Transferase</keyword>
<keyword evidence="1" id="KW-1133">Transmembrane helix</keyword>
<dbReference type="EMBL" id="AP029612">
    <property type="protein sequence ID" value="BFG70116.1"/>
    <property type="molecule type" value="Genomic_DNA"/>
</dbReference>
<feature type="transmembrane region" description="Helical" evidence="1">
    <location>
        <begin position="12"/>
        <end position="32"/>
    </location>
</feature>
<dbReference type="GO" id="GO:0000155">
    <property type="term" value="F:phosphorelay sensor kinase activity"/>
    <property type="evidence" value="ECO:0007669"/>
    <property type="project" value="InterPro"/>
</dbReference>
<evidence type="ECO:0000313" key="3">
    <source>
        <dbReference type="EMBL" id="BFG70116.1"/>
    </source>
</evidence>
<dbReference type="PANTHER" id="PTHR34220">
    <property type="entry name" value="SENSOR HISTIDINE KINASE YPDA"/>
    <property type="match status" value="1"/>
</dbReference>
<gene>
    <name evidence="3" type="ORF">KACHI17_09970</name>
</gene>
<evidence type="ECO:0000259" key="2">
    <source>
        <dbReference type="Pfam" id="PF06580"/>
    </source>
</evidence>
<feature type="transmembrane region" description="Helical" evidence="1">
    <location>
        <begin position="70"/>
        <end position="89"/>
    </location>
</feature>
<sequence length="338" mass="39483">MLKGLRKLNLRQIQWIIWILLLGVNILTLLHFDTLGQSLAYSFIIISSYMLIIYGNASYLIPVYYQKGRIAIYILASLLLLAVAAWYRAGATMWVYNSFFAVKQEVLTAATIVRTMASSLLIYFSSILFYICIHYFRLREQQEAMQRRQVESELNLLKSQVQPHFLFNTLNNIYFYAQRESPQTAALLEKLSSIMRYFVDEAPKDKIALATEMQFIRNYIDLEKARMRYPLQVTIEEPAYIETVQLSPMLIIPLVENVFKHGIDKRREDNYIFLQLMVQEKQLTVTVRNRVMEPVKNNPQGTGLANLRNRLQLLYGEMYSLDTMIENDHYTSVLSLPL</sequence>
<feature type="transmembrane region" description="Helical" evidence="1">
    <location>
        <begin position="120"/>
        <end position="138"/>
    </location>
</feature>
<dbReference type="GO" id="GO:0016020">
    <property type="term" value="C:membrane"/>
    <property type="evidence" value="ECO:0007669"/>
    <property type="project" value="InterPro"/>
</dbReference>
<dbReference type="InterPro" id="IPR010559">
    <property type="entry name" value="Sig_transdc_His_kin_internal"/>
</dbReference>
<dbReference type="Gene3D" id="3.30.565.10">
    <property type="entry name" value="Histidine kinase-like ATPase, C-terminal domain"/>
    <property type="match status" value="1"/>
</dbReference>
<dbReference type="Pfam" id="PF06580">
    <property type="entry name" value="His_kinase"/>
    <property type="match status" value="1"/>
</dbReference>
<name>A0AAT9GHL1_9BACT</name>
<accession>A0AAT9GHL1</accession>
<dbReference type="InterPro" id="IPR036890">
    <property type="entry name" value="HATPase_C_sf"/>
</dbReference>
<dbReference type="InterPro" id="IPR050640">
    <property type="entry name" value="Bact_2-comp_sensor_kinase"/>
</dbReference>
<dbReference type="RefSeq" id="WP_353550405.1">
    <property type="nucleotide sequence ID" value="NZ_AP029612.1"/>
</dbReference>
<feature type="domain" description="Signal transduction histidine kinase internal region" evidence="2">
    <location>
        <begin position="153"/>
        <end position="228"/>
    </location>
</feature>
<evidence type="ECO:0000256" key="1">
    <source>
        <dbReference type="SAM" id="Phobius"/>
    </source>
</evidence>
<dbReference type="AlphaFoldDB" id="A0AAT9GHL1"/>
<protein>
    <submittedName>
        <fullName evidence="3">Histidine kinase</fullName>
    </submittedName>
</protein>
<dbReference type="SUPFAM" id="SSF55874">
    <property type="entry name" value="ATPase domain of HSP90 chaperone/DNA topoisomerase II/histidine kinase"/>
    <property type="match status" value="1"/>
</dbReference>
<reference evidence="3" key="1">
    <citation type="submission" date="2024-02" db="EMBL/GenBank/DDBJ databases">
        <title>Sediminibacterium planktonica sp. nov. and Sediminibacterium longus sp. nov., isolated from surface lake and river water.</title>
        <authorList>
            <person name="Watanabe K."/>
            <person name="Takemine S."/>
            <person name="Ishii Y."/>
            <person name="Ogata Y."/>
            <person name="Shindo C."/>
            <person name="Suda W."/>
        </authorList>
    </citation>
    <scope>NUCLEOTIDE SEQUENCE</scope>
    <source>
        <strain evidence="3">KACHI17</strain>
    </source>
</reference>
<feature type="transmembrane region" description="Helical" evidence="1">
    <location>
        <begin position="38"/>
        <end position="61"/>
    </location>
</feature>
<dbReference type="PANTHER" id="PTHR34220:SF7">
    <property type="entry name" value="SENSOR HISTIDINE KINASE YPDA"/>
    <property type="match status" value="1"/>
</dbReference>
<keyword evidence="1" id="KW-0812">Transmembrane</keyword>